<dbReference type="EMBL" id="MU865012">
    <property type="protein sequence ID" value="KAK4460442.1"/>
    <property type="molecule type" value="Genomic_DNA"/>
</dbReference>
<reference evidence="6" key="1">
    <citation type="journal article" date="2023" name="Mol. Phylogenet. Evol.">
        <title>Genome-scale phylogeny and comparative genomics of the fungal order Sordariales.</title>
        <authorList>
            <person name="Hensen N."/>
            <person name="Bonometti L."/>
            <person name="Westerberg I."/>
            <person name="Brannstrom I.O."/>
            <person name="Guillou S."/>
            <person name="Cros-Aarteil S."/>
            <person name="Calhoun S."/>
            <person name="Haridas S."/>
            <person name="Kuo A."/>
            <person name="Mondo S."/>
            <person name="Pangilinan J."/>
            <person name="Riley R."/>
            <person name="LaButti K."/>
            <person name="Andreopoulos B."/>
            <person name="Lipzen A."/>
            <person name="Chen C."/>
            <person name="Yan M."/>
            <person name="Daum C."/>
            <person name="Ng V."/>
            <person name="Clum A."/>
            <person name="Steindorff A."/>
            <person name="Ohm R.A."/>
            <person name="Martin F."/>
            <person name="Silar P."/>
            <person name="Natvig D.O."/>
            <person name="Lalanne C."/>
            <person name="Gautier V."/>
            <person name="Ament-Velasquez S.L."/>
            <person name="Kruys A."/>
            <person name="Hutchinson M.I."/>
            <person name="Powell A.J."/>
            <person name="Barry K."/>
            <person name="Miller A.N."/>
            <person name="Grigoriev I.V."/>
            <person name="Debuchy R."/>
            <person name="Gladieux P."/>
            <person name="Hiltunen Thoren M."/>
            <person name="Johannesson H."/>
        </authorList>
    </citation>
    <scope>NUCLEOTIDE SEQUENCE</scope>
    <source>
        <strain evidence="6">PSN324</strain>
    </source>
</reference>
<feature type="repeat" description="ANK" evidence="3">
    <location>
        <begin position="738"/>
        <end position="770"/>
    </location>
</feature>
<dbReference type="Pfam" id="PF26640">
    <property type="entry name" value="DUF8212"/>
    <property type="match status" value="1"/>
</dbReference>
<feature type="repeat" description="ANK" evidence="3">
    <location>
        <begin position="771"/>
        <end position="803"/>
    </location>
</feature>
<dbReference type="PROSITE" id="PS50297">
    <property type="entry name" value="ANK_REP_REGION"/>
    <property type="match status" value="9"/>
</dbReference>
<keyword evidence="2 3" id="KW-0040">ANK repeat</keyword>
<feature type="repeat" description="ANK" evidence="3">
    <location>
        <begin position="639"/>
        <end position="671"/>
    </location>
</feature>
<dbReference type="Proteomes" id="UP001321749">
    <property type="component" value="Unassembled WGS sequence"/>
</dbReference>
<gene>
    <name evidence="6" type="ORF">QBC42DRAFT_298582</name>
</gene>
<feature type="domain" description="Heterokaryon incompatibility" evidence="4">
    <location>
        <begin position="26"/>
        <end position="110"/>
    </location>
</feature>
<dbReference type="Gene3D" id="1.25.40.20">
    <property type="entry name" value="Ankyrin repeat-containing domain"/>
    <property type="match status" value="3"/>
</dbReference>
<name>A0AAV9HHV9_9PEZI</name>
<dbReference type="Pfam" id="PF06985">
    <property type="entry name" value="HET"/>
    <property type="match status" value="1"/>
</dbReference>
<dbReference type="AlphaFoldDB" id="A0AAV9HHV9"/>
<evidence type="ECO:0000256" key="2">
    <source>
        <dbReference type="ARBA" id="ARBA00023043"/>
    </source>
</evidence>
<evidence type="ECO:0000313" key="6">
    <source>
        <dbReference type="EMBL" id="KAK4460442.1"/>
    </source>
</evidence>
<keyword evidence="7" id="KW-1185">Reference proteome</keyword>
<dbReference type="PROSITE" id="PS50088">
    <property type="entry name" value="ANK_REPEAT"/>
    <property type="match status" value="9"/>
</dbReference>
<accession>A0AAV9HHV9</accession>
<evidence type="ECO:0000256" key="3">
    <source>
        <dbReference type="PROSITE-ProRule" id="PRU00023"/>
    </source>
</evidence>
<dbReference type="Pfam" id="PF00023">
    <property type="entry name" value="Ank"/>
    <property type="match status" value="1"/>
</dbReference>
<feature type="repeat" description="ANK" evidence="3">
    <location>
        <begin position="506"/>
        <end position="530"/>
    </location>
</feature>
<dbReference type="InterPro" id="IPR002110">
    <property type="entry name" value="Ankyrin_rpt"/>
</dbReference>
<proteinExistence type="predicted"/>
<dbReference type="PANTHER" id="PTHR24198">
    <property type="entry name" value="ANKYRIN REPEAT AND PROTEIN KINASE DOMAIN-CONTAINING PROTEIN"/>
    <property type="match status" value="1"/>
</dbReference>
<feature type="repeat" description="ANK" evidence="3">
    <location>
        <begin position="605"/>
        <end position="638"/>
    </location>
</feature>
<evidence type="ECO:0000259" key="4">
    <source>
        <dbReference type="Pfam" id="PF06985"/>
    </source>
</evidence>
<dbReference type="SMART" id="SM00248">
    <property type="entry name" value="ANK"/>
    <property type="match status" value="14"/>
</dbReference>
<dbReference type="Pfam" id="PF12796">
    <property type="entry name" value="Ank_2"/>
    <property type="match status" value="4"/>
</dbReference>
<feature type="domain" description="DUF8212" evidence="5">
    <location>
        <begin position="217"/>
        <end position="240"/>
    </location>
</feature>
<feature type="repeat" description="ANK" evidence="3">
    <location>
        <begin position="804"/>
        <end position="836"/>
    </location>
</feature>
<dbReference type="PANTHER" id="PTHR24198:SF165">
    <property type="entry name" value="ANKYRIN REPEAT-CONTAINING PROTEIN-RELATED"/>
    <property type="match status" value="1"/>
</dbReference>
<dbReference type="SUPFAM" id="SSF48403">
    <property type="entry name" value="Ankyrin repeat"/>
    <property type="match status" value="2"/>
</dbReference>
<organism evidence="6 7">
    <name type="scientific">Cladorrhinum samala</name>
    <dbReference type="NCBI Taxonomy" id="585594"/>
    <lineage>
        <taxon>Eukaryota</taxon>
        <taxon>Fungi</taxon>
        <taxon>Dikarya</taxon>
        <taxon>Ascomycota</taxon>
        <taxon>Pezizomycotina</taxon>
        <taxon>Sordariomycetes</taxon>
        <taxon>Sordariomycetidae</taxon>
        <taxon>Sordariales</taxon>
        <taxon>Podosporaceae</taxon>
        <taxon>Cladorrhinum</taxon>
    </lineage>
</organism>
<reference evidence="6" key="2">
    <citation type="submission" date="2023-06" db="EMBL/GenBank/DDBJ databases">
        <authorList>
            <consortium name="Lawrence Berkeley National Laboratory"/>
            <person name="Mondo S.J."/>
            <person name="Hensen N."/>
            <person name="Bonometti L."/>
            <person name="Westerberg I."/>
            <person name="Brannstrom I.O."/>
            <person name="Guillou S."/>
            <person name="Cros-Aarteil S."/>
            <person name="Calhoun S."/>
            <person name="Haridas S."/>
            <person name="Kuo A."/>
            <person name="Pangilinan J."/>
            <person name="Riley R."/>
            <person name="Labutti K."/>
            <person name="Andreopoulos B."/>
            <person name="Lipzen A."/>
            <person name="Chen C."/>
            <person name="Yanf M."/>
            <person name="Daum C."/>
            <person name="Ng V."/>
            <person name="Clum A."/>
            <person name="Steindorff A."/>
            <person name="Ohm R."/>
            <person name="Martin F."/>
            <person name="Silar P."/>
            <person name="Natvig D."/>
            <person name="Lalanne C."/>
            <person name="Gautier V."/>
            <person name="Ament-Velasquez S.L."/>
            <person name="Kruys A."/>
            <person name="Hutchinson M.I."/>
            <person name="Powell A.J."/>
            <person name="Barry K."/>
            <person name="Miller A.N."/>
            <person name="Grigoriev I.V."/>
            <person name="Debuchy R."/>
            <person name="Gladieux P."/>
            <person name="Thoren M.H."/>
            <person name="Johannesson H."/>
        </authorList>
    </citation>
    <scope>NUCLEOTIDE SEQUENCE</scope>
    <source>
        <strain evidence="6">PSN324</strain>
    </source>
</reference>
<comment type="caution">
    <text evidence="6">The sequence shown here is derived from an EMBL/GenBank/DDBJ whole genome shotgun (WGS) entry which is preliminary data.</text>
</comment>
<dbReference type="PRINTS" id="PR01415">
    <property type="entry name" value="ANKYRIN"/>
</dbReference>
<keyword evidence="1" id="KW-0677">Repeat</keyword>
<sequence length="968" mass="103145">MRLLRTDLSDGRLELQEFAGDCREKYAILSHVWGESELTIQDVQASVGQTKKGYSKVINCCSRAKSDGFDYVWIDTCCIDKTSSAELSEAINSMYRWYQDADVCYVHLADVPSVPFPDSRWFTRGWTLQELIAPSVVVFVDENWRDLGTKATLQEAIMRSTNIPAAVLAGNGPSNASVAQRMSWAARRQTTRVEDIAYCLLGIFGVNMPLLYGEGERAFIRLQEEIIRTSDDQSIFAWRSDDSRSGLLATGPAAFADSGNVIACSHPGFDNGPMSISNRGVHLSIPFIGLDGEGLGLGLLNCTKTGSGEAAIAVYLRDTLLTMDRFERVWPGEFELLDLSKTGPAQRPVRSICVKLGRLGHASRGAGGLAKEPCRGGDDAGRPRASLLSSVLMGNPVMRNDAANTRTELFRLASRGDLVGVCRLLGSGIIPANLTNAVGKTALLYAAENGHRGLVWLLLTRQDMPPSSADVNGWTALSHAARGGHKDVVESLLARTDMRPYVTDSAGRTPLSHAAETGQDGVIRALLASGKFEPDAADSNGKRPLFYAVREGHASTARLLIETGRVDVYAKIDNVDLLCWAIQKQAQDLATMLINRGVMLEREYRGKTPLATAAAAAAGEALVSLLLDKGANVEATDVRGMTPLALAVESGSVASVRLLLAKGARSNVSDRGGMTPLGLAVVKGDAASAKLLLGNGANVEVADHGITPLALAADKGNAALVRLLLEKGANIEVGLASGVMTPLVLAAKSGDAASVKLLLERGAKPEAKDYWERTPLAWAARKGDVASAKLLLDKGANVEAPDKDRMTPLAMAAKLGMVAVAELLVEKGANARGSKESRSALAWASGGGHEGMVRMLIAKGVMVEASAFDAAAESGHLKVFQILAEGCPDISQIPTQTGAKIAYRCVMGRGKKDEIDTQNKMLQLLGQRGYTCSRHMIGRDAITDHTAAYVKVVAGQIVDVLTKHGIKV</sequence>
<evidence type="ECO:0000313" key="7">
    <source>
        <dbReference type="Proteomes" id="UP001321749"/>
    </source>
</evidence>
<evidence type="ECO:0000256" key="1">
    <source>
        <dbReference type="ARBA" id="ARBA00022737"/>
    </source>
</evidence>
<evidence type="ECO:0000259" key="5">
    <source>
        <dbReference type="Pfam" id="PF26640"/>
    </source>
</evidence>
<feature type="repeat" description="ANK" evidence="3">
    <location>
        <begin position="672"/>
        <end position="704"/>
    </location>
</feature>
<feature type="repeat" description="ANK" evidence="3">
    <location>
        <begin position="704"/>
        <end position="736"/>
    </location>
</feature>
<feature type="repeat" description="ANK" evidence="3">
    <location>
        <begin position="540"/>
        <end position="564"/>
    </location>
</feature>
<protein>
    <submittedName>
        <fullName evidence="6">Ankyrin repeat-containing domain protein</fullName>
    </submittedName>
</protein>
<dbReference type="InterPro" id="IPR010730">
    <property type="entry name" value="HET"/>
</dbReference>
<dbReference type="InterPro" id="IPR058525">
    <property type="entry name" value="DUF8212"/>
</dbReference>
<dbReference type="InterPro" id="IPR036770">
    <property type="entry name" value="Ankyrin_rpt-contain_sf"/>
</dbReference>